<accession>A0A0F9KA72</accession>
<evidence type="ECO:0000256" key="2">
    <source>
        <dbReference type="ARBA" id="ARBA00022603"/>
    </source>
</evidence>
<evidence type="ECO:0000259" key="4">
    <source>
        <dbReference type="Pfam" id="PF01555"/>
    </source>
</evidence>
<dbReference type="AlphaFoldDB" id="A0A0F9KA72"/>
<dbReference type="SUPFAM" id="SSF53335">
    <property type="entry name" value="S-adenosyl-L-methionine-dependent methyltransferases"/>
    <property type="match status" value="2"/>
</dbReference>
<feature type="domain" description="DNA methylase N-4/N-6" evidence="4">
    <location>
        <begin position="65"/>
        <end position="142"/>
    </location>
</feature>
<dbReference type="InterPro" id="IPR029063">
    <property type="entry name" value="SAM-dependent_MTases_sf"/>
</dbReference>
<dbReference type="EMBL" id="LAZR01008428">
    <property type="protein sequence ID" value="KKM78828.1"/>
    <property type="molecule type" value="Genomic_DNA"/>
</dbReference>
<comment type="caution">
    <text evidence="5">The sequence shown here is derived from an EMBL/GenBank/DDBJ whole genome shotgun (WGS) entry which is preliminary data.</text>
</comment>
<comment type="similarity">
    <text evidence="1">Belongs to the N(4)/N(6)-methyltransferase family.</text>
</comment>
<keyword evidence="3" id="KW-0808">Transferase</keyword>
<dbReference type="Pfam" id="PF01555">
    <property type="entry name" value="N6_N4_Mtase"/>
    <property type="match status" value="1"/>
</dbReference>
<dbReference type="Gene3D" id="3.40.50.150">
    <property type="entry name" value="Vaccinia Virus protein VP39"/>
    <property type="match status" value="2"/>
</dbReference>
<dbReference type="GO" id="GO:0008170">
    <property type="term" value="F:N-methyltransferase activity"/>
    <property type="evidence" value="ECO:0007669"/>
    <property type="project" value="InterPro"/>
</dbReference>
<evidence type="ECO:0000256" key="1">
    <source>
        <dbReference type="ARBA" id="ARBA00006594"/>
    </source>
</evidence>
<dbReference type="InterPro" id="IPR002941">
    <property type="entry name" value="DNA_methylase_N4/N6"/>
</dbReference>
<dbReference type="GO" id="GO:0032259">
    <property type="term" value="P:methylation"/>
    <property type="evidence" value="ECO:0007669"/>
    <property type="project" value="UniProtKB-KW"/>
</dbReference>
<evidence type="ECO:0000256" key="3">
    <source>
        <dbReference type="ARBA" id="ARBA00022679"/>
    </source>
</evidence>
<gene>
    <name evidence="5" type="ORF">LCGC14_1356060</name>
</gene>
<name>A0A0F9KA72_9ZZZZ</name>
<dbReference type="GO" id="GO:0003677">
    <property type="term" value="F:DNA binding"/>
    <property type="evidence" value="ECO:0007669"/>
    <property type="project" value="InterPro"/>
</dbReference>
<organism evidence="5">
    <name type="scientific">marine sediment metagenome</name>
    <dbReference type="NCBI Taxonomy" id="412755"/>
    <lineage>
        <taxon>unclassified sequences</taxon>
        <taxon>metagenomes</taxon>
        <taxon>ecological metagenomes</taxon>
    </lineage>
</organism>
<sequence length="826" mass="96650">MSKDSIKPLKDLLENIRDIDGFPVASDEEIIRLSDAPFYTACPNPYLKDLFEVSLDEIDETYNKLPFVSDVEEGKNGPIYNAHSYHTKVPYKAIVKFINHYTKEGDVVFDGFCGSGMTGVAAKMCNRNAILNDISPSATLIAYNYCNSQKYQEFNNKIIEILKEVEKECGWMYKTQHNKIGIDGKLIIGFIDNTIWSDVFYCPECSNELIFWDIAVDVRNKKIKKNYQCNNCETDVKKKDLKKKFERIFDDSLNCEVEILKQVPVLINYTVGKKRFVKTPDENDLTILKEISTNNIPYWYPSNEFPIGYNTKQPKKSHNITHVHQIYSKRNLWILSSLFEKLIRQPNKNHLYFLFTSIIQRASLLNRFRFHGTGGLSGTLYIPSLRFERNPILLSKTKLRQIISNYKNQIKNESKLVITTQSTTNLKNIPSNSIDYIFVDPPFGQNLMYSELNFLWESWLKVFTNNISEAIINKVHKKDLIIYKDLMFKSFKEMYKILKSNRWITIEFHNSEASVWNAIQESISRAGFVIAQVTTLDKKQGSFKQVTSIGAVKMDLIINAYKPKKDFSDRFLKNAGHNMELDFIKEHIRHIPVLPNTERTENMLYSKMLAFYVEKGYKIKYNAKNFFQLLSENFIEIDGYWFLDDEVKKYNEWKSRLNLEQIKTILDGQQIIFINDEKSALNWLNNFIYTPREYSKIYTAFNQAVTKMTDNIPELRVLLDRNFILEKEKYRRPRGIQEIQNIKQNREKILLKTFDEILRSAREDKGKISIIRKEALIYGFTQRYQIGQFQDILSIASKLDKNLIESNTAIRDFIDVAKIKTEGISK</sequence>
<evidence type="ECO:0000313" key="5">
    <source>
        <dbReference type="EMBL" id="KKM78828.1"/>
    </source>
</evidence>
<protein>
    <recommendedName>
        <fullName evidence="4">DNA methylase N-4/N-6 domain-containing protein</fullName>
    </recommendedName>
</protein>
<proteinExistence type="inferred from homology"/>
<keyword evidence="2" id="KW-0489">Methyltransferase</keyword>
<dbReference type="InterPro" id="IPR002052">
    <property type="entry name" value="DNA_methylase_N6_adenine_CS"/>
</dbReference>
<dbReference type="PROSITE" id="PS00092">
    <property type="entry name" value="N6_MTASE"/>
    <property type="match status" value="1"/>
</dbReference>
<reference evidence="5" key="1">
    <citation type="journal article" date="2015" name="Nature">
        <title>Complex archaea that bridge the gap between prokaryotes and eukaryotes.</title>
        <authorList>
            <person name="Spang A."/>
            <person name="Saw J.H."/>
            <person name="Jorgensen S.L."/>
            <person name="Zaremba-Niedzwiedzka K."/>
            <person name="Martijn J."/>
            <person name="Lind A.E."/>
            <person name="van Eijk R."/>
            <person name="Schleper C."/>
            <person name="Guy L."/>
            <person name="Ettema T.J."/>
        </authorList>
    </citation>
    <scope>NUCLEOTIDE SEQUENCE</scope>
</reference>